<evidence type="ECO:0000256" key="10">
    <source>
        <dbReference type="ARBA" id="ARBA00023235"/>
    </source>
</evidence>
<evidence type="ECO:0000256" key="5">
    <source>
        <dbReference type="ARBA" id="ARBA00022801"/>
    </source>
</evidence>
<dbReference type="SUPFAM" id="SSF52540">
    <property type="entry name" value="P-loop containing nucleoside triphosphate hydrolases"/>
    <property type="match status" value="2"/>
</dbReference>
<evidence type="ECO:0000313" key="15">
    <source>
        <dbReference type="Proteomes" id="UP001595548"/>
    </source>
</evidence>
<dbReference type="RefSeq" id="WP_382417758.1">
    <property type="nucleotide sequence ID" value="NZ_AP031500.1"/>
</dbReference>
<evidence type="ECO:0000256" key="6">
    <source>
        <dbReference type="ARBA" id="ARBA00022806"/>
    </source>
</evidence>
<dbReference type="InterPro" id="IPR041222">
    <property type="entry name" value="PriA_3primeBD"/>
</dbReference>
<dbReference type="Pfam" id="PF00271">
    <property type="entry name" value="Helicase_C"/>
    <property type="match status" value="1"/>
</dbReference>
<dbReference type="Proteomes" id="UP001595548">
    <property type="component" value="Unassembled WGS sequence"/>
</dbReference>
<dbReference type="Gene3D" id="3.40.1440.60">
    <property type="entry name" value="PriA, 3(prime) DNA-binding domain"/>
    <property type="match status" value="1"/>
</dbReference>
<evidence type="ECO:0000256" key="8">
    <source>
        <dbReference type="ARBA" id="ARBA00022840"/>
    </source>
</evidence>
<dbReference type="SMART" id="SM00490">
    <property type="entry name" value="HELICc"/>
    <property type="match status" value="1"/>
</dbReference>
<organism evidence="14 15">
    <name type="scientific">Gilvimarinus japonicus</name>
    <dbReference type="NCBI Taxonomy" id="1796469"/>
    <lineage>
        <taxon>Bacteria</taxon>
        <taxon>Pseudomonadati</taxon>
        <taxon>Pseudomonadota</taxon>
        <taxon>Gammaproteobacteria</taxon>
        <taxon>Cellvibrionales</taxon>
        <taxon>Cellvibrionaceae</taxon>
        <taxon>Gilvimarinus</taxon>
    </lineage>
</organism>
<dbReference type="InterPro" id="IPR014001">
    <property type="entry name" value="Helicase_ATP-bd"/>
</dbReference>
<keyword evidence="3 11" id="KW-0479">Metal-binding</keyword>
<evidence type="ECO:0000256" key="7">
    <source>
        <dbReference type="ARBA" id="ARBA00022833"/>
    </source>
</evidence>
<evidence type="ECO:0000313" key="14">
    <source>
        <dbReference type="EMBL" id="MFC3156497.1"/>
    </source>
</evidence>
<dbReference type="EMBL" id="JBHRTL010000031">
    <property type="protein sequence ID" value="MFC3156497.1"/>
    <property type="molecule type" value="Genomic_DNA"/>
</dbReference>
<dbReference type="InterPro" id="IPR041236">
    <property type="entry name" value="PriA_C"/>
</dbReference>
<keyword evidence="4 11" id="KW-0547">Nucleotide-binding</keyword>
<comment type="subunit">
    <text evidence="11">Component of the replication restart primosome.</text>
</comment>
<feature type="binding site" evidence="11">
    <location>
        <position position="444"/>
    </location>
    <ligand>
        <name>Zn(2+)</name>
        <dbReference type="ChEBI" id="CHEBI:29105"/>
        <label>2</label>
    </ligand>
</feature>
<feature type="binding site" evidence="11">
    <location>
        <position position="475"/>
    </location>
    <ligand>
        <name>Zn(2+)</name>
        <dbReference type="ChEBI" id="CHEBI:29105"/>
        <label>1</label>
    </ligand>
</feature>
<keyword evidence="6 11" id="KW-0347">Helicase</keyword>
<evidence type="ECO:0000256" key="11">
    <source>
        <dbReference type="HAMAP-Rule" id="MF_00983"/>
    </source>
</evidence>
<feature type="binding site" evidence="11">
    <location>
        <position position="438"/>
    </location>
    <ligand>
        <name>Zn(2+)</name>
        <dbReference type="ChEBI" id="CHEBI:29105"/>
        <label>1</label>
    </ligand>
</feature>
<dbReference type="Pfam" id="PF18074">
    <property type="entry name" value="PriA_C"/>
    <property type="match status" value="1"/>
</dbReference>
<keyword evidence="2 11" id="KW-0235">DNA replication</keyword>
<dbReference type="InterPro" id="IPR011545">
    <property type="entry name" value="DEAD/DEAH_box_helicase_dom"/>
</dbReference>
<comment type="catalytic activity">
    <reaction evidence="11">
        <text>Couples ATP hydrolysis with the unwinding of duplex DNA by translocating in the 3'-5' direction.</text>
        <dbReference type="EC" id="5.6.2.4"/>
    </reaction>
</comment>
<keyword evidence="1 11" id="KW-0639">Primosome</keyword>
<feature type="domain" description="Helicase ATP-binding" evidence="12">
    <location>
        <begin position="208"/>
        <end position="376"/>
    </location>
</feature>
<comment type="catalytic activity">
    <reaction evidence="11">
        <text>ATP + H2O = ADP + phosphate + H(+)</text>
        <dbReference type="Rhea" id="RHEA:13065"/>
        <dbReference type="ChEBI" id="CHEBI:15377"/>
        <dbReference type="ChEBI" id="CHEBI:15378"/>
        <dbReference type="ChEBI" id="CHEBI:30616"/>
        <dbReference type="ChEBI" id="CHEBI:43474"/>
        <dbReference type="ChEBI" id="CHEBI:456216"/>
        <dbReference type="EC" id="5.6.2.4"/>
    </reaction>
</comment>
<dbReference type="InterPro" id="IPR027417">
    <property type="entry name" value="P-loop_NTPase"/>
</dbReference>
<dbReference type="PANTHER" id="PTHR30580">
    <property type="entry name" value="PRIMOSOMAL PROTEIN N"/>
    <property type="match status" value="1"/>
</dbReference>
<dbReference type="InterPro" id="IPR001650">
    <property type="entry name" value="Helicase_C-like"/>
</dbReference>
<keyword evidence="5 11" id="KW-0378">Hydrolase</keyword>
<comment type="cofactor">
    <cofactor evidence="11">
        <name>Zn(2+)</name>
        <dbReference type="ChEBI" id="CHEBI:29105"/>
    </cofactor>
    <text evidence="11">Binds 2 zinc ions per subunit.</text>
</comment>
<dbReference type="GO" id="GO:0016787">
    <property type="term" value="F:hydrolase activity"/>
    <property type="evidence" value="ECO:0007669"/>
    <property type="project" value="UniProtKB-KW"/>
</dbReference>
<evidence type="ECO:0000259" key="13">
    <source>
        <dbReference type="PROSITE" id="PS51194"/>
    </source>
</evidence>
<keyword evidence="10 11" id="KW-0413">Isomerase</keyword>
<dbReference type="PROSITE" id="PS51192">
    <property type="entry name" value="HELICASE_ATP_BIND_1"/>
    <property type="match status" value="1"/>
</dbReference>
<comment type="similarity">
    <text evidence="11">Belongs to the helicase family. PriA subfamily.</text>
</comment>
<evidence type="ECO:0000256" key="2">
    <source>
        <dbReference type="ARBA" id="ARBA00022705"/>
    </source>
</evidence>
<feature type="binding site" evidence="11">
    <location>
        <position position="435"/>
    </location>
    <ligand>
        <name>Zn(2+)</name>
        <dbReference type="ChEBI" id="CHEBI:29105"/>
        <label>1</label>
    </ligand>
</feature>
<feature type="binding site" evidence="11">
    <location>
        <position position="447"/>
    </location>
    <ligand>
        <name>Zn(2+)</name>
        <dbReference type="ChEBI" id="CHEBI:29105"/>
        <label>2</label>
    </ligand>
</feature>
<sequence length="731" mass="80198">MMTSAPFVLIALPVPVRTLFHYLAPTPAPIPGARVKVTFGGRSLVGIVIASTDQCDFDANKIKPINSVIDHQPLISNHLLEFIRWAADYYQAPLGEALQAALPAPLRQGNPAQHKADSNTQLWDLTEEGRGLPTGALKRARQQAGIISKLQQTGTSSWAELKAAGCSREALRALNDKKLIQPATEQNTPTIRQSPLTLNTEQQIAVDAITPNEFGVHLLDGTTGSGKTEVYLQVIARALTADPQAQALVLVPEIGLTPQTLARFRRRFGPSVCAVHSGLNDTERLNSWVRAAQGEARVVIGTRSAIFTPLATPGLIIIDEEHDGSFKQQDGFRYSARDLAVVRAQKLNIPLILGSATPSLETLHNAQNGRYQHLHLTLRATANPATPIEVIDSQAATEHHGLTPEALEALARHTNAGNQALVFLNRRGFAPILQCRDCGHQLSCPHCDARLTLHRNPYHLHCHHCDYQQAPAKRCESCQSHRLEPLGAGTERSEEYLSRAFPSTPVIRIDRDSTRNKGALDALIDRVHEGEPCILVGTQMLAKGHHFPKVTLVVILDVDSGLFSADFRGPERMGQLITQVAGRAGRAEQPGQVLLQSQHGDHPLLQLLLNQGYGQFAQALLDERELTLMPPLAFLALLRADAPNPGAAMAFLQQARELAESIQTDQQIQILGPMPALMEKRGQRFRYLLQFKALSRRTLSVYIRQLIALISAQKASRTTRWSIDIDPQEMG</sequence>
<feature type="binding site" evidence="11">
    <location>
        <position position="462"/>
    </location>
    <ligand>
        <name>Zn(2+)</name>
        <dbReference type="ChEBI" id="CHEBI:29105"/>
        <label>2</label>
    </ligand>
</feature>
<name>A0ABV7HRT8_9GAMM</name>
<feature type="binding site" evidence="11">
    <location>
        <position position="465"/>
    </location>
    <ligand>
        <name>Zn(2+)</name>
        <dbReference type="ChEBI" id="CHEBI:29105"/>
        <label>2</label>
    </ligand>
</feature>
<evidence type="ECO:0000259" key="12">
    <source>
        <dbReference type="PROSITE" id="PS51192"/>
    </source>
</evidence>
<dbReference type="Pfam" id="PF17764">
    <property type="entry name" value="PriA_3primeBD"/>
    <property type="match status" value="1"/>
</dbReference>
<dbReference type="NCBIfam" id="TIGR00595">
    <property type="entry name" value="priA"/>
    <property type="match status" value="1"/>
</dbReference>
<proteinExistence type="inferred from homology"/>
<dbReference type="NCBIfam" id="NF004067">
    <property type="entry name" value="PRK05580.1-4"/>
    <property type="match status" value="1"/>
</dbReference>
<gene>
    <name evidence="11" type="primary">priA</name>
    <name evidence="14" type="ORF">ACFOEB_14895</name>
</gene>
<dbReference type="SMART" id="SM00487">
    <property type="entry name" value="DEXDc"/>
    <property type="match status" value="1"/>
</dbReference>
<keyword evidence="15" id="KW-1185">Reference proteome</keyword>
<keyword evidence="9 11" id="KW-0238">DNA-binding</keyword>
<comment type="caution">
    <text evidence="14">The sequence shown here is derived from an EMBL/GenBank/DDBJ whole genome shotgun (WGS) entry which is preliminary data.</text>
</comment>
<evidence type="ECO:0000256" key="3">
    <source>
        <dbReference type="ARBA" id="ARBA00022723"/>
    </source>
</evidence>
<feature type="domain" description="Helicase C-terminal" evidence="13">
    <location>
        <begin position="470"/>
        <end position="632"/>
    </location>
</feature>
<dbReference type="HAMAP" id="MF_00983">
    <property type="entry name" value="PriA"/>
    <property type="match status" value="1"/>
</dbReference>
<dbReference type="PANTHER" id="PTHR30580:SF0">
    <property type="entry name" value="PRIMOSOMAL PROTEIN N"/>
    <property type="match status" value="1"/>
</dbReference>
<keyword evidence="7 11" id="KW-0862">Zinc</keyword>
<dbReference type="CDD" id="cd18804">
    <property type="entry name" value="SF2_C_priA"/>
    <property type="match status" value="1"/>
</dbReference>
<accession>A0ABV7HRT8</accession>
<evidence type="ECO:0000256" key="4">
    <source>
        <dbReference type="ARBA" id="ARBA00022741"/>
    </source>
</evidence>
<dbReference type="PROSITE" id="PS51194">
    <property type="entry name" value="HELICASE_CTER"/>
    <property type="match status" value="1"/>
</dbReference>
<dbReference type="Pfam" id="PF18319">
    <property type="entry name" value="Zn_ribbon_PriA"/>
    <property type="match status" value="1"/>
</dbReference>
<dbReference type="InterPro" id="IPR005259">
    <property type="entry name" value="PriA"/>
</dbReference>
<evidence type="ECO:0000256" key="1">
    <source>
        <dbReference type="ARBA" id="ARBA00022515"/>
    </source>
</evidence>
<reference evidence="15" key="1">
    <citation type="journal article" date="2019" name="Int. J. Syst. Evol. Microbiol.">
        <title>The Global Catalogue of Microorganisms (GCM) 10K type strain sequencing project: providing services to taxonomists for standard genome sequencing and annotation.</title>
        <authorList>
            <consortium name="The Broad Institute Genomics Platform"/>
            <consortium name="The Broad Institute Genome Sequencing Center for Infectious Disease"/>
            <person name="Wu L."/>
            <person name="Ma J."/>
        </authorList>
    </citation>
    <scope>NUCLEOTIDE SEQUENCE [LARGE SCALE GENOMIC DNA]</scope>
    <source>
        <strain evidence="15">KCTC 52141</strain>
    </source>
</reference>
<dbReference type="EC" id="5.6.2.4" evidence="11"/>
<protein>
    <recommendedName>
        <fullName evidence="11">Replication restart protein PriA</fullName>
    </recommendedName>
    <alternativeName>
        <fullName evidence="11">ATP-dependent DNA helicase PriA</fullName>
        <ecNumber evidence="11">5.6.2.4</ecNumber>
    </alternativeName>
    <alternativeName>
        <fullName evidence="11">DNA 3'-5' helicase PriA</fullName>
    </alternativeName>
</protein>
<comment type="function">
    <text evidence="11">Initiates the restart of stalled replication forks, which reloads the replicative helicase on sites other than the origin of replication. Recognizes and binds to abandoned replication forks and remodels them to uncover a helicase loading site. Promotes assembly of the primosome at these replication forks.</text>
</comment>
<dbReference type="Gene3D" id="3.40.50.300">
    <property type="entry name" value="P-loop containing nucleotide triphosphate hydrolases"/>
    <property type="match status" value="2"/>
</dbReference>
<dbReference type="InterPro" id="IPR040498">
    <property type="entry name" value="PriA_CRR"/>
</dbReference>
<keyword evidence="8 11" id="KW-0067">ATP-binding</keyword>
<evidence type="ECO:0000256" key="9">
    <source>
        <dbReference type="ARBA" id="ARBA00023125"/>
    </source>
</evidence>
<dbReference type="Pfam" id="PF00270">
    <property type="entry name" value="DEAD"/>
    <property type="match status" value="1"/>
</dbReference>
<feature type="binding site" evidence="11">
    <location>
        <position position="478"/>
    </location>
    <ligand>
        <name>Zn(2+)</name>
        <dbReference type="ChEBI" id="CHEBI:29105"/>
        <label>1</label>
    </ligand>
</feature>
<dbReference type="CDD" id="cd17929">
    <property type="entry name" value="DEXHc_priA"/>
    <property type="match status" value="1"/>
</dbReference>
<dbReference type="InterPro" id="IPR042115">
    <property type="entry name" value="PriA_3primeBD_sf"/>
</dbReference>